<proteinExistence type="predicted"/>
<evidence type="ECO:0000313" key="2">
    <source>
        <dbReference type="EMBL" id="NIE48683.1"/>
    </source>
</evidence>
<sequence>MEKQAMCSAVGESLMRSVQESKKELAVQAETTFKKEQVRAFAICAVEKFKKEDYKSNSAAGEIQEGPAKLEKKLSSDPSNALLSEVLAELPPLQQLAFRTALQSMKAKSSRGVRYDCGWLLSCLLLKISSPRVYRLMSRMKILPLPTSTRLRQIIRGMPCEFGFNKLSLSSIGAFMKTMKGVQCYGTLVIDEMKVRQAVAFNRQTYKIDGFVNYGDGEVSAATADHALVAMFVPLFHSWVQPIASFATKTQPPDTCSPK</sequence>
<feature type="domain" description="Transposable element P transposase-like RNase H" evidence="1">
    <location>
        <begin position="160"/>
        <end position="250"/>
    </location>
</feature>
<name>A0A6G5AEJ5_RHIMP</name>
<dbReference type="Pfam" id="PF21787">
    <property type="entry name" value="TNP-like_RNaseH_N"/>
    <property type="match status" value="1"/>
</dbReference>
<protein>
    <recommendedName>
        <fullName evidence="1">Transposable element P transposase-like RNase H domain-containing protein</fullName>
    </recommendedName>
</protein>
<dbReference type="OrthoDB" id="6504146at2759"/>
<evidence type="ECO:0000259" key="1">
    <source>
        <dbReference type="Pfam" id="PF21787"/>
    </source>
</evidence>
<reference evidence="2" key="1">
    <citation type="submission" date="2020-03" db="EMBL/GenBank/DDBJ databases">
        <title>A transcriptome and proteome of the tick Rhipicephalus microplus shaped by the genetic composition of its hosts and developmental stage.</title>
        <authorList>
            <person name="Garcia G.R."/>
            <person name="Ribeiro J.M.C."/>
            <person name="Maruyama S.R."/>
            <person name="Gardinasse L.G."/>
            <person name="Nelson K."/>
            <person name="Ferreira B.R."/>
            <person name="Andrade T.G."/>
            <person name="Santos I.K.F.M."/>
        </authorList>
    </citation>
    <scope>NUCLEOTIDE SEQUENCE</scope>
    <source>
        <strain evidence="2">NSGR</strain>
        <tissue evidence="2">Salivary glands</tissue>
    </source>
</reference>
<organism evidence="2">
    <name type="scientific">Rhipicephalus microplus</name>
    <name type="common">Cattle tick</name>
    <name type="synonym">Boophilus microplus</name>
    <dbReference type="NCBI Taxonomy" id="6941"/>
    <lineage>
        <taxon>Eukaryota</taxon>
        <taxon>Metazoa</taxon>
        <taxon>Ecdysozoa</taxon>
        <taxon>Arthropoda</taxon>
        <taxon>Chelicerata</taxon>
        <taxon>Arachnida</taxon>
        <taxon>Acari</taxon>
        <taxon>Parasitiformes</taxon>
        <taxon>Ixodida</taxon>
        <taxon>Ixodoidea</taxon>
        <taxon>Ixodidae</taxon>
        <taxon>Rhipicephalinae</taxon>
        <taxon>Rhipicephalus</taxon>
        <taxon>Boophilus</taxon>
    </lineage>
</organism>
<dbReference type="InterPro" id="IPR048365">
    <property type="entry name" value="TNP-like_RNaseH_N"/>
</dbReference>
<dbReference type="EMBL" id="GIKN01006410">
    <property type="protein sequence ID" value="NIE48683.1"/>
    <property type="molecule type" value="Transcribed_RNA"/>
</dbReference>
<dbReference type="AlphaFoldDB" id="A0A6G5AEJ5"/>
<accession>A0A6G5AEJ5</accession>